<feature type="transmembrane region" description="Helical" evidence="1">
    <location>
        <begin position="12"/>
        <end position="36"/>
    </location>
</feature>
<name>A0A368XFJ0_9BACI</name>
<protein>
    <recommendedName>
        <fullName evidence="4">Tfp pilus assembly protein PilN</fullName>
    </recommendedName>
</protein>
<dbReference type="RefSeq" id="WP_114353386.1">
    <property type="nucleotide sequence ID" value="NZ_QPJJ01000009.1"/>
</dbReference>
<evidence type="ECO:0000313" key="2">
    <source>
        <dbReference type="EMBL" id="RCW66399.1"/>
    </source>
</evidence>
<sequence>MIEINFIEIKKVNMVPYFLLFLFLLLTASMSAILYWQYQNAEEVLESNQLQLNNNYSVQTEIVNDNQLQQERLQLSDQVKELQTLTFPSVKLKNDLLTLLPSENQVISYLYEAETGVTLNVLLNSFEDIALFTQELTNTSYVEDVLVSEIFNLTDQSPNMYDVIVEIKIDDLAYIKEVE</sequence>
<dbReference type="OrthoDB" id="2968637at2"/>
<evidence type="ECO:0000313" key="3">
    <source>
        <dbReference type="Proteomes" id="UP000252585"/>
    </source>
</evidence>
<dbReference type="EMBL" id="QPJJ01000009">
    <property type="protein sequence ID" value="RCW66399.1"/>
    <property type="molecule type" value="Genomic_DNA"/>
</dbReference>
<keyword evidence="3" id="KW-1185">Reference proteome</keyword>
<reference evidence="2 3" key="1">
    <citation type="submission" date="2018-07" db="EMBL/GenBank/DDBJ databases">
        <title>Genomic Encyclopedia of Type Strains, Phase IV (KMG-IV): sequencing the most valuable type-strain genomes for metagenomic binning, comparative biology and taxonomic classification.</title>
        <authorList>
            <person name="Goeker M."/>
        </authorList>
    </citation>
    <scope>NUCLEOTIDE SEQUENCE [LARGE SCALE GENOMIC DNA]</scope>
    <source>
        <strain evidence="2 3">DSM 27696</strain>
    </source>
</reference>
<evidence type="ECO:0000256" key="1">
    <source>
        <dbReference type="SAM" id="Phobius"/>
    </source>
</evidence>
<gene>
    <name evidence="2" type="ORF">DFR57_109120</name>
</gene>
<comment type="caution">
    <text evidence="2">The sequence shown here is derived from an EMBL/GenBank/DDBJ whole genome shotgun (WGS) entry which is preliminary data.</text>
</comment>
<keyword evidence="1" id="KW-0812">Transmembrane</keyword>
<dbReference type="AlphaFoldDB" id="A0A368XFJ0"/>
<evidence type="ECO:0008006" key="4">
    <source>
        <dbReference type="Google" id="ProtNLM"/>
    </source>
</evidence>
<accession>A0A368XFJ0</accession>
<proteinExistence type="predicted"/>
<organism evidence="2 3">
    <name type="scientific">Saliterribacillus persicus</name>
    <dbReference type="NCBI Taxonomy" id="930114"/>
    <lineage>
        <taxon>Bacteria</taxon>
        <taxon>Bacillati</taxon>
        <taxon>Bacillota</taxon>
        <taxon>Bacilli</taxon>
        <taxon>Bacillales</taxon>
        <taxon>Bacillaceae</taxon>
        <taxon>Saliterribacillus</taxon>
    </lineage>
</organism>
<dbReference type="Proteomes" id="UP000252585">
    <property type="component" value="Unassembled WGS sequence"/>
</dbReference>
<keyword evidence="1" id="KW-1133">Transmembrane helix</keyword>
<keyword evidence="1" id="KW-0472">Membrane</keyword>